<evidence type="ECO:0000256" key="1">
    <source>
        <dbReference type="ARBA" id="ARBA00001864"/>
    </source>
</evidence>
<name>A0A4Z0GQB0_9BACL</name>
<dbReference type="NCBIfam" id="TIGR01093">
    <property type="entry name" value="aroD"/>
    <property type="match status" value="1"/>
</dbReference>
<feature type="binding site" evidence="5">
    <location>
        <position position="86"/>
    </location>
    <ligand>
        <name>3-dehydroquinate</name>
        <dbReference type="ChEBI" id="CHEBI:32364"/>
    </ligand>
</feature>
<dbReference type="OrthoDB" id="9813659at2"/>
<dbReference type="AlphaFoldDB" id="A0A4Z0GQB0"/>
<dbReference type="GO" id="GO:0003855">
    <property type="term" value="F:3-dehydroquinate dehydratase activity"/>
    <property type="evidence" value="ECO:0007669"/>
    <property type="project" value="UniProtKB-UniRule"/>
</dbReference>
<dbReference type="GO" id="GO:0008652">
    <property type="term" value="P:amino acid biosynthetic process"/>
    <property type="evidence" value="ECO:0007669"/>
    <property type="project" value="UniProtKB-KW"/>
</dbReference>
<proteinExistence type="inferred from homology"/>
<evidence type="ECO:0000256" key="5">
    <source>
        <dbReference type="HAMAP-Rule" id="MF_00214"/>
    </source>
</evidence>
<feature type="binding site" evidence="5">
    <location>
        <begin position="51"/>
        <end position="53"/>
    </location>
    <ligand>
        <name>3-dehydroquinate</name>
        <dbReference type="ChEBI" id="CHEBI:32364"/>
    </ligand>
</feature>
<keyword evidence="3 5" id="KW-0456">Lyase</keyword>
<dbReference type="CDD" id="cd00502">
    <property type="entry name" value="DHQase_I"/>
    <property type="match status" value="1"/>
</dbReference>
<comment type="function">
    <text evidence="5">Involved in the third step of the chorismate pathway, which leads to the biosynthesis of aromatic amino acids. Catalyzes the cis-dehydration of 3-dehydroquinate (DHQ) and introduces the first double bond of the aromatic ring to yield 3-dehydroshikimate.</text>
</comment>
<dbReference type="EC" id="4.2.1.10" evidence="5"/>
<comment type="caution">
    <text evidence="6">The sequence shown here is derived from an EMBL/GenBank/DDBJ whole genome shotgun (WGS) entry which is preliminary data.</text>
</comment>
<reference evidence="6 7" key="1">
    <citation type="journal article" date="2015" name="Int. J. Syst. Evol. Microbiol.">
        <title>Sporolactobacillus shoreae sp. nov. and Sporolactobacillus spathodeae sp. nov., two spore-forming lactic acid bacteria isolated from tree barks in Thailand.</title>
        <authorList>
            <person name="Thamacharoensuk T."/>
            <person name="Kitahara M."/>
            <person name="Ohkuma M."/>
            <person name="Thongchul N."/>
            <person name="Tanasupawat S."/>
        </authorList>
    </citation>
    <scope>NUCLEOTIDE SEQUENCE [LARGE SCALE GENOMIC DNA]</scope>
    <source>
        <strain evidence="6 7">BK92</strain>
    </source>
</reference>
<dbReference type="UniPathway" id="UPA00053">
    <property type="reaction ID" value="UER00086"/>
</dbReference>
<keyword evidence="4 5" id="KW-0704">Schiff base</keyword>
<comment type="subunit">
    <text evidence="5">Homodimer.</text>
</comment>
<dbReference type="GO" id="GO:0046279">
    <property type="term" value="P:3,4-dihydroxybenzoate biosynthetic process"/>
    <property type="evidence" value="ECO:0007669"/>
    <property type="project" value="TreeGrafter"/>
</dbReference>
<sequence length="256" mass="27999">MGRYTMKSVSLNRLPIGSGLPKICIPIVAHTQEEVMKTAVQVVRSPADLVEWRLDFFDSLSPETVLETATELRQMLHGLPLLATFRSHREGGQQQTDDSAGIRIYHCLMDRQLAEAVDLELSQPADIRRSILSLARQTDTKVVMSYHDFRRTPSQKTIEGILGKMAAEQADIAKIAVMPQTPADVLRLLSATVSARSRLNIPVVTMAMGPLGKLSRISGSLTGSAITFGILDHASAPGQIEAGLLKNFLDELTVDQ</sequence>
<evidence type="ECO:0000256" key="4">
    <source>
        <dbReference type="ARBA" id="ARBA00023270"/>
    </source>
</evidence>
<feature type="binding site" evidence="5">
    <location>
        <position position="216"/>
    </location>
    <ligand>
        <name>3-dehydroquinate</name>
        <dbReference type="ChEBI" id="CHEBI:32364"/>
    </ligand>
</feature>
<gene>
    <name evidence="5 6" type="primary">aroD</name>
    <name evidence="6" type="ORF">E4665_03590</name>
</gene>
<comment type="similarity">
    <text evidence="5">Belongs to the type-I 3-dehydroquinase family.</text>
</comment>
<organism evidence="6 7">
    <name type="scientific">Sporolactobacillus shoreae</name>
    <dbReference type="NCBI Taxonomy" id="1465501"/>
    <lineage>
        <taxon>Bacteria</taxon>
        <taxon>Bacillati</taxon>
        <taxon>Bacillota</taxon>
        <taxon>Bacilli</taxon>
        <taxon>Bacillales</taxon>
        <taxon>Sporolactobacillaceae</taxon>
        <taxon>Sporolactobacillus</taxon>
    </lineage>
</organism>
<comment type="pathway">
    <text evidence="5">Metabolic intermediate biosynthesis; chorismate biosynthesis; chorismate from D-erythrose 4-phosphate and phosphoenolpyruvate: step 3/7.</text>
</comment>
<dbReference type="InterPro" id="IPR018508">
    <property type="entry name" value="3-dehydroquinate_DH_AS"/>
</dbReference>
<dbReference type="GO" id="GO:0009073">
    <property type="term" value="P:aromatic amino acid family biosynthetic process"/>
    <property type="evidence" value="ECO:0007669"/>
    <property type="project" value="UniProtKB-KW"/>
</dbReference>
<evidence type="ECO:0000313" key="6">
    <source>
        <dbReference type="EMBL" id="TGA99423.1"/>
    </source>
</evidence>
<evidence type="ECO:0000256" key="2">
    <source>
        <dbReference type="ARBA" id="ARBA00023141"/>
    </source>
</evidence>
<dbReference type="PANTHER" id="PTHR43699:SF1">
    <property type="entry name" value="3-DEHYDROQUINATE DEHYDRATASE"/>
    <property type="match status" value="1"/>
</dbReference>
<dbReference type="PROSITE" id="PS01028">
    <property type="entry name" value="DEHYDROQUINASE_I"/>
    <property type="match status" value="1"/>
</dbReference>
<dbReference type="InterPro" id="IPR050146">
    <property type="entry name" value="Type-I_3-dehydroquinase"/>
</dbReference>
<feature type="active site" description="Proton donor/acceptor" evidence="5">
    <location>
        <position position="147"/>
    </location>
</feature>
<evidence type="ECO:0000313" key="7">
    <source>
        <dbReference type="Proteomes" id="UP000298347"/>
    </source>
</evidence>
<feature type="binding site" evidence="5">
    <location>
        <position position="239"/>
    </location>
    <ligand>
        <name>3-dehydroquinate</name>
        <dbReference type="ChEBI" id="CHEBI:32364"/>
    </ligand>
</feature>
<keyword evidence="5" id="KW-0028">Amino-acid biosynthesis</keyword>
<comment type="caution">
    <text evidence="5">Lacks conserved residue(s) required for the propagation of feature annotation.</text>
</comment>
<dbReference type="FunFam" id="3.20.20.70:FF:000047">
    <property type="entry name" value="3-dehydroquinate dehydratase"/>
    <property type="match status" value="1"/>
</dbReference>
<dbReference type="GO" id="GO:0009423">
    <property type="term" value="P:chorismate biosynthetic process"/>
    <property type="evidence" value="ECO:0007669"/>
    <property type="project" value="UniProtKB-UniRule"/>
</dbReference>
<keyword evidence="7" id="KW-1185">Reference proteome</keyword>
<dbReference type="InterPro" id="IPR001381">
    <property type="entry name" value="DHquinase_I"/>
</dbReference>
<dbReference type="Proteomes" id="UP000298347">
    <property type="component" value="Unassembled WGS sequence"/>
</dbReference>
<evidence type="ECO:0000256" key="3">
    <source>
        <dbReference type="ARBA" id="ARBA00023239"/>
    </source>
</evidence>
<protein>
    <recommendedName>
        <fullName evidence="5">3-dehydroquinate dehydratase</fullName>
        <shortName evidence="5">3-dehydroquinase</shortName>
        <ecNumber evidence="5">4.2.1.10</ecNumber>
    </recommendedName>
    <alternativeName>
        <fullName evidence="5">Type I DHQase</fullName>
    </alternativeName>
    <alternativeName>
        <fullName evidence="5">Type I dehydroquinase</fullName>
        <shortName evidence="5">DHQ1</shortName>
    </alternativeName>
</protein>
<accession>A0A4Z0GQB0</accession>
<comment type="catalytic activity">
    <reaction evidence="1 5">
        <text>3-dehydroquinate = 3-dehydroshikimate + H2O</text>
        <dbReference type="Rhea" id="RHEA:21096"/>
        <dbReference type="ChEBI" id="CHEBI:15377"/>
        <dbReference type="ChEBI" id="CHEBI:16630"/>
        <dbReference type="ChEBI" id="CHEBI:32364"/>
        <dbReference type="EC" id="4.2.1.10"/>
    </reaction>
</comment>
<dbReference type="PANTHER" id="PTHR43699">
    <property type="entry name" value="3-DEHYDROQUINATE DEHYDRATASE"/>
    <property type="match status" value="1"/>
</dbReference>
<keyword evidence="2 5" id="KW-0057">Aromatic amino acid biosynthesis</keyword>
<dbReference type="InterPro" id="IPR013785">
    <property type="entry name" value="Aldolase_TIM"/>
</dbReference>
<dbReference type="SUPFAM" id="SSF51569">
    <property type="entry name" value="Aldolase"/>
    <property type="match status" value="1"/>
</dbReference>
<dbReference type="Gene3D" id="3.20.20.70">
    <property type="entry name" value="Aldolase class I"/>
    <property type="match status" value="1"/>
</dbReference>
<dbReference type="Pfam" id="PF01487">
    <property type="entry name" value="DHquinase_I"/>
    <property type="match status" value="1"/>
</dbReference>
<dbReference type="EMBL" id="SRJD01000003">
    <property type="protein sequence ID" value="TGA99423.1"/>
    <property type="molecule type" value="Genomic_DNA"/>
</dbReference>
<dbReference type="HAMAP" id="MF_00214">
    <property type="entry name" value="AroD"/>
    <property type="match status" value="1"/>
</dbReference>
<feature type="binding site" evidence="5">
    <location>
        <position position="235"/>
    </location>
    <ligand>
        <name>3-dehydroquinate</name>
        <dbReference type="ChEBI" id="CHEBI:32364"/>
    </ligand>
</feature>
<feature type="active site" description="Schiff-base intermediate with substrate" evidence="5">
    <location>
        <position position="174"/>
    </location>
</feature>